<feature type="transmembrane region" description="Helical" evidence="6">
    <location>
        <begin position="784"/>
        <end position="807"/>
    </location>
</feature>
<dbReference type="PANTHER" id="PTHR30572:SF18">
    <property type="entry name" value="ABC-TYPE MACROLIDE FAMILY EXPORT SYSTEM PERMEASE COMPONENT 2"/>
    <property type="match status" value="1"/>
</dbReference>
<feature type="transmembrane region" description="Helical" evidence="6">
    <location>
        <begin position="352"/>
        <end position="379"/>
    </location>
</feature>
<dbReference type="InterPro" id="IPR050250">
    <property type="entry name" value="Macrolide_Exporter_MacB"/>
</dbReference>
<dbReference type="Pfam" id="PF12704">
    <property type="entry name" value="MacB_PCD"/>
    <property type="match status" value="1"/>
</dbReference>
<dbReference type="EMBL" id="VYQF01000001">
    <property type="protein sequence ID" value="KAA9041002.1"/>
    <property type="molecule type" value="Genomic_DNA"/>
</dbReference>
<keyword evidence="5 6" id="KW-0472">Membrane</keyword>
<feature type="transmembrane region" description="Helical" evidence="6">
    <location>
        <begin position="306"/>
        <end position="327"/>
    </location>
</feature>
<dbReference type="PANTHER" id="PTHR30572">
    <property type="entry name" value="MEMBRANE COMPONENT OF TRANSPORTER-RELATED"/>
    <property type="match status" value="1"/>
</dbReference>
<dbReference type="GO" id="GO:0005886">
    <property type="term" value="C:plasma membrane"/>
    <property type="evidence" value="ECO:0007669"/>
    <property type="project" value="UniProtKB-SubCell"/>
</dbReference>
<dbReference type="Proteomes" id="UP000326903">
    <property type="component" value="Unassembled WGS sequence"/>
</dbReference>
<dbReference type="RefSeq" id="WP_150413091.1">
    <property type="nucleotide sequence ID" value="NZ_VYQF01000001.1"/>
</dbReference>
<reference evidence="9 10" key="1">
    <citation type="submission" date="2019-09" db="EMBL/GenBank/DDBJ databases">
        <title>Draft genome sequence of Ginsengibacter sp. BR5-29.</title>
        <authorList>
            <person name="Im W.-T."/>
        </authorList>
    </citation>
    <scope>NUCLEOTIDE SEQUENCE [LARGE SCALE GENOMIC DNA]</scope>
    <source>
        <strain evidence="9 10">BR5-29</strain>
    </source>
</reference>
<evidence type="ECO:0000256" key="5">
    <source>
        <dbReference type="ARBA" id="ARBA00023136"/>
    </source>
</evidence>
<organism evidence="9 10">
    <name type="scientific">Ginsengibacter hankyongi</name>
    <dbReference type="NCBI Taxonomy" id="2607284"/>
    <lineage>
        <taxon>Bacteria</taxon>
        <taxon>Pseudomonadati</taxon>
        <taxon>Bacteroidota</taxon>
        <taxon>Chitinophagia</taxon>
        <taxon>Chitinophagales</taxon>
        <taxon>Chitinophagaceae</taxon>
        <taxon>Ginsengibacter</taxon>
    </lineage>
</organism>
<keyword evidence="2" id="KW-1003">Cell membrane</keyword>
<evidence type="ECO:0000256" key="1">
    <source>
        <dbReference type="ARBA" id="ARBA00004651"/>
    </source>
</evidence>
<dbReference type="InterPro" id="IPR003838">
    <property type="entry name" value="ABC3_permease_C"/>
</dbReference>
<keyword evidence="10" id="KW-1185">Reference proteome</keyword>
<gene>
    <name evidence="9" type="ORF">FW778_02885</name>
</gene>
<feature type="transmembrane region" description="Helical" evidence="6">
    <location>
        <begin position="750"/>
        <end position="769"/>
    </location>
</feature>
<dbReference type="PROSITE" id="PS51257">
    <property type="entry name" value="PROKAR_LIPOPROTEIN"/>
    <property type="match status" value="1"/>
</dbReference>
<sequence length="821" mass="91826">MFKTYFKIAWRSIIRHKIYSMINIVGLALGICACIVIFLVTNYEFSFDKFHPDSDRIYRIVGEAQRNGGEKQFLNSPFSDVAGFQNQVPGFEAVAGVYSYGAGVSIPDGNRPLKKFDGRLEGSYVSASIITWPQYFDIFKYQWLEGNARVLNEPFKVVLSEKRARQYFGDIPLSSMIGKTVIYDDSLRVGVAGIVKDWKGNTDFGYTDFISISTATHSFLKSRIPTEDWNSLSPHQSMAFVKLAKGVTPSGINKRFAAFIKDHVKFPDNSSSLHMYLQPLNDIHFTDDFHRGDDGDDFRKAYLPTLYALMGVALFILIIAAVNFINLSTAQSIQRAKEIGVRKVLGSNRRNIMFQFLTETLALTSIAVVLSVLLVNPVLHLFKDYIPEGVAFHLSNSSTLLFLLAVTLLTSLLAGFYPAKVLSSYLPVLSLKGATGQQGREKVGLRKELIVFQFSISLVFIIGAIVIGKQISFMNTTNKGFNTDNVITLVKWRDKDQKLKVLAQQVAQIKGVDKVILQNHAPMGFAQMTNSFKYKGRQEIVTQPLMEIGDDQYIPFYQMKIIAGRNMLHSDSLKEFVINESMAKVIGFTNPQDAVGKMLYMMGPTEKAYPIVGVIADFHQQSFHDAIQPAVIVNDPSLNFSVAIKLAASETNMKSVKPIVSGIEQQWKKIYPGEPFDYSFLNESVTWLYGQEKKTAWLMNAAMVITIFISCMGLFGLGMYTAQKRTKEIGIRKVLGASVTNITAMLSKEFLILILIAIIVASPVAYYFSKQWLQDFAYRTTVSWWIFLVAGAGAVFIALLTVSFQAIKVAIANPVKSLRTE</sequence>
<feature type="domain" description="MacB-like periplasmic core" evidence="8">
    <location>
        <begin position="20"/>
        <end position="256"/>
    </location>
</feature>
<dbReference type="InterPro" id="IPR025857">
    <property type="entry name" value="MacB_PCD"/>
</dbReference>
<keyword evidence="4 6" id="KW-1133">Transmembrane helix</keyword>
<proteinExistence type="predicted"/>
<evidence type="ECO:0000313" key="10">
    <source>
        <dbReference type="Proteomes" id="UP000326903"/>
    </source>
</evidence>
<feature type="transmembrane region" description="Helical" evidence="6">
    <location>
        <begin position="449"/>
        <end position="468"/>
    </location>
</feature>
<feature type="transmembrane region" description="Helical" evidence="6">
    <location>
        <begin position="21"/>
        <end position="40"/>
    </location>
</feature>
<evidence type="ECO:0000259" key="8">
    <source>
        <dbReference type="Pfam" id="PF12704"/>
    </source>
</evidence>
<comment type="caution">
    <text evidence="9">The sequence shown here is derived from an EMBL/GenBank/DDBJ whole genome shotgun (WGS) entry which is preliminary data.</text>
</comment>
<evidence type="ECO:0000259" key="7">
    <source>
        <dbReference type="Pfam" id="PF02687"/>
    </source>
</evidence>
<feature type="transmembrane region" description="Helical" evidence="6">
    <location>
        <begin position="697"/>
        <end position="722"/>
    </location>
</feature>
<feature type="transmembrane region" description="Helical" evidence="6">
    <location>
        <begin position="399"/>
        <end position="417"/>
    </location>
</feature>
<dbReference type="GO" id="GO:0022857">
    <property type="term" value="F:transmembrane transporter activity"/>
    <property type="evidence" value="ECO:0007669"/>
    <property type="project" value="TreeGrafter"/>
</dbReference>
<evidence type="ECO:0000313" key="9">
    <source>
        <dbReference type="EMBL" id="KAA9041002.1"/>
    </source>
</evidence>
<dbReference type="Pfam" id="PF02687">
    <property type="entry name" value="FtsX"/>
    <property type="match status" value="2"/>
</dbReference>
<name>A0A5J5INB6_9BACT</name>
<feature type="domain" description="ABC3 transporter permease C-terminal" evidence="7">
    <location>
        <begin position="312"/>
        <end position="424"/>
    </location>
</feature>
<accession>A0A5J5INB6</accession>
<evidence type="ECO:0000256" key="4">
    <source>
        <dbReference type="ARBA" id="ARBA00022989"/>
    </source>
</evidence>
<evidence type="ECO:0000256" key="6">
    <source>
        <dbReference type="SAM" id="Phobius"/>
    </source>
</evidence>
<evidence type="ECO:0000256" key="3">
    <source>
        <dbReference type="ARBA" id="ARBA00022692"/>
    </source>
</evidence>
<protein>
    <submittedName>
        <fullName evidence="9">FtsX-like permease family protein</fullName>
    </submittedName>
</protein>
<dbReference type="AlphaFoldDB" id="A0A5J5INB6"/>
<comment type="subcellular location">
    <subcellularLocation>
        <location evidence="1">Cell membrane</location>
        <topology evidence="1">Multi-pass membrane protein</topology>
    </subcellularLocation>
</comment>
<feature type="domain" description="ABC3 transporter permease C-terminal" evidence="7">
    <location>
        <begin position="701"/>
        <end position="814"/>
    </location>
</feature>
<keyword evidence="3 6" id="KW-0812">Transmembrane</keyword>
<evidence type="ECO:0000256" key="2">
    <source>
        <dbReference type="ARBA" id="ARBA00022475"/>
    </source>
</evidence>